<dbReference type="Proteomes" id="UP000001024">
    <property type="component" value="Chromosome"/>
</dbReference>
<dbReference type="PIRSF" id="PIRSF021774">
    <property type="entry name" value="UCP021774"/>
    <property type="match status" value="1"/>
</dbReference>
<feature type="domain" description="DUF302" evidence="1">
    <location>
        <begin position="40"/>
        <end position="99"/>
    </location>
</feature>
<accession>Q9HKR3</accession>
<gene>
    <name evidence="2" type="ordered locus">Ta0533</name>
</gene>
<evidence type="ECO:0000313" key="2">
    <source>
        <dbReference type="EMBL" id="CAC11673.1"/>
    </source>
</evidence>
<dbReference type="EMBL" id="AL445064">
    <property type="protein sequence ID" value="CAC11673.1"/>
    <property type="molecule type" value="Genomic_DNA"/>
</dbReference>
<dbReference type="SUPFAM" id="SSF103247">
    <property type="entry name" value="TT1751-like"/>
    <property type="match status" value="1"/>
</dbReference>
<name>Q9HKR3_THEAC</name>
<protein>
    <recommendedName>
        <fullName evidence="1">DUF302 domain-containing protein</fullName>
    </recommendedName>
</protein>
<keyword evidence="3" id="KW-1185">Reference proteome</keyword>
<sequence length="131" mass="15130">MSQYSNMYKFEIDIQGNLEEVYGRIFSVLKQAGYIILSYVDVAEILQRTMQKKIDPLYILNICKPAAANEFISESYETSMFIPCKLVLHQMGENTRVSLQLISPQIETFTDLSTDVAKKYENEIVDILKKM</sequence>
<dbReference type="InterPro" id="IPR035923">
    <property type="entry name" value="TT1751-like_sf"/>
</dbReference>
<proteinExistence type="predicted"/>
<dbReference type="EnsemblBacteria" id="CAC11673">
    <property type="protein sequence ID" value="CAC11673"/>
    <property type="gene ID" value="CAC11673"/>
</dbReference>
<dbReference type="InParanoid" id="Q9HKR3"/>
<dbReference type="STRING" id="273075.gene:9571752"/>
<dbReference type="KEGG" id="tac:Ta0533"/>
<dbReference type="AlphaFoldDB" id="Q9HKR3"/>
<dbReference type="InterPro" id="IPR005180">
    <property type="entry name" value="DUF302"/>
</dbReference>
<dbReference type="CDD" id="cd14797">
    <property type="entry name" value="DUF302"/>
    <property type="match status" value="1"/>
</dbReference>
<dbReference type="PaxDb" id="273075-Ta0533"/>
<dbReference type="SMR" id="Q9HKR3"/>
<reference evidence="2 3" key="1">
    <citation type="journal article" date="2000" name="Nature">
        <title>The genome sequence of the thermoacidophilic scavenger Thermoplasma acidophilum.</title>
        <authorList>
            <person name="Ruepp A."/>
            <person name="Graml W."/>
            <person name="Santos-Martinez M.L."/>
            <person name="Koretke K.K."/>
            <person name="Volker C."/>
            <person name="Mewes H.W."/>
            <person name="Frishman D."/>
            <person name="Stocker S."/>
            <person name="Lupas A.N."/>
            <person name="Baumeister W."/>
        </authorList>
    </citation>
    <scope>NUCLEOTIDE SEQUENCE [LARGE SCALE GENOMIC DNA]</scope>
    <source>
        <strain evidence="3">ATCC 25905 / DSM 1728 / JCM 9062 / NBRC 15155 / AMRC-C165</strain>
    </source>
</reference>
<dbReference type="Pfam" id="PF03625">
    <property type="entry name" value="DUF302"/>
    <property type="match status" value="1"/>
</dbReference>
<dbReference type="HOGENOM" id="CLU_126998_1_1_2"/>
<dbReference type="InterPro" id="IPR016796">
    <property type="entry name" value="UCP021774"/>
</dbReference>
<evidence type="ECO:0000259" key="1">
    <source>
        <dbReference type="Pfam" id="PF03625"/>
    </source>
</evidence>
<evidence type="ECO:0000313" key="3">
    <source>
        <dbReference type="Proteomes" id="UP000001024"/>
    </source>
</evidence>
<dbReference type="eggNOG" id="arCOG02761">
    <property type="taxonomic scope" value="Archaea"/>
</dbReference>
<dbReference type="Gene3D" id="3.30.310.70">
    <property type="entry name" value="TT1751-like domain"/>
    <property type="match status" value="1"/>
</dbReference>
<organism evidence="2 3">
    <name type="scientific">Thermoplasma acidophilum (strain ATCC 25905 / DSM 1728 / JCM 9062 / NBRC 15155 / AMRC-C165)</name>
    <dbReference type="NCBI Taxonomy" id="273075"/>
    <lineage>
        <taxon>Archaea</taxon>
        <taxon>Methanobacteriati</taxon>
        <taxon>Thermoplasmatota</taxon>
        <taxon>Thermoplasmata</taxon>
        <taxon>Thermoplasmatales</taxon>
        <taxon>Thermoplasmataceae</taxon>
        <taxon>Thermoplasma</taxon>
    </lineage>
</organism>